<organism evidence="5 6">
    <name type="scientific">Discina gigas</name>
    <dbReference type="NCBI Taxonomy" id="1032678"/>
    <lineage>
        <taxon>Eukaryota</taxon>
        <taxon>Fungi</taxon>
        <taxon>Dikarya</taxon>
        <taxon>Ascomycota</taxon>
        <taxon>Pezizomycotina</taxon>
        <taxon>Pezizomycetes</taxon>
        <taxon>Pezizales</taxon>
        <taxon>Discinaceae</taxon>
        <taxon>Discina</taxon>
    </lineage>
</organism>
<dbReference type="EMBL" id="JBBBZM010000005">
    <property type="protein sequence ID" value="KAL0640189.1"/>
    <property type="molecule type" value="Genomic_DNA"/>
</dbReference>
<evidence type="ECO:0000313" key="6">
    <source>
        <dbReference type="Proteomes" id="UP001447188"/>
    </source>
</evidence>
<dbReference type="Proteomes" id="UP001447188">
    <property type="component" value="Unassembled WGS sequence"/>
</dbReference>
<feature type="region of interest" description="Disordered" evidence="1">
    <location>
        <begin position="51"/>
        <end position="72"/>
    </location>
</feature>
<gene>
    <name evidence="5" type="ORF">Q9L58_000747</name>
</gene>
<dbReference type="PROSITE" id="PS50275">
    <property type="entry name" value="SAC"/>
    <property type="match status" value="1"/>
</dbReference>
<proteinExistence type="predicted"/>
<feature type="compositionally biased region" description="Acidic residues" evidence="1">
    <location>
        <begin position="144"/>
        <end position="159"/>
    </location>
</feature>
<dbReference type="InterPro" id="IPR022158">
    <property type="entry name" value="Inositol_phosphatase"/>
</dbReference>
<feature type="compositionally biased region" description="Polar residues" evidence="1">
    <location>
        <begin position="242"/>
        <end position="251"/>
    </location>
</feature>
<dbReference type="InterPro" id="IPR034753">
    <property type="entry name" value="hSac2"/>
</dbReference>
<feature type="signal peptide" evidence="2">
    <location>
        <begin position="1"/>
        <end position="27"/>
    </location>
</feature>
<keyword evidence="6" id="KW-1185">Reference proteome</keyword>
<evidence type="ECO:0000256" key="1">
    <source>
        <dbReference type="SAM" id="MobiDB-lite"/>
    </source>
</evidence>
<comment type="caution">
    <text evidence="5">The sequence shown here is derived from an EMBL/GenBank/DDBJ whole genome shotgun (WGS) entry which is preliminary data.</text>
</comment>
<evidence type="ECO:0000313" key="5">
    <source>
        <dbReference type="EMBL" id="KAL0640189.1"/>
    </source>
</evidence>
<evidence type="ECO:0000259" key="3">
    <source>
        <dbReference type="PROSITE" id="PS50275"/>
    </source>
</evidence>
<dbReference type="Pfam" id="PF12456">
    <property type="entry name" value="hSac2"/>
    <property type="match status" value="1"/>
</dbReference>
<dbReference type="Pfam" id="PF02383">
    <property type="entry name" value="Syja_N"/>
    <property type="match status" value="1"/>
</dbReference>
<dbReference type="PANTHER" id="PTHR45662:SF7">
    <property type="entry name" value="SACI DOMAIN PROTEIN (AFU_ORTHOLOGUE AFUA_1G15890)"/>
    <property type="match status" value="1"/>
</dbReference>
<feature type="compositionally biased region" description="Basic and acidic residues" evidence="1">
    <location>
        <begin position="230"/>
        <end position="239"/>
    </location>
</feature>
<dbReference type="PANTHER" id="PTHR45662">
    <property type="entry name" value="PHOSPHATIDYLINOSITIDE PHOSPHATASE SAC1"/>
    <property type="match status" value="1"/>
</dbReference>
<feature type="domain" description="HSac2" evidence="4">
    <location>
        <begin position="720"/>
        <end position="881"/>
    </location>
</feature>
<feature type="region of interest" description="Disordered" evidence="1">
    <location>
        <begin position="127"/>
        <end position="178"/>
    </location>
</feature>
<accession>A0ABR3GW76</accession>
<evidence type="ECO:0008006" key="7">
    <source>
        <dbReference type="Google" id="ProtNLM"/>
    </source>
</evidence>
<feature type="region of interest" description="Disordered" evidence="1">
    <location>
        <begin position="209"/>
        <end position="261"/>
    </location>
</feature>
<feature type="chain" id="PRO_5046145454" description="SacI domain protein" evidence="2">
    <location>
        <begin position="28"/>
        <end position="949"/>
    </location>
</feature>
<evidence type="ECO:0000256" key="2">
    <source>
        <dbReference type="SAM" id="SignalP"/>
    </source>
</evidence>
<feature type="domain" description="SAC" evidence="3">
    <location>
        <begin position="284"/>
        <end position="650"/>
    </location>
</feature>
<evidence type="ECO:0000259" key="4">
    <source>
        <dbReference type="PROSITE" id="PS51791"/>
    </source>
</evidence>
<dbReference type="InterPro" id="IPR002013">
    <property type="entry name" value="SAC_dom"/>
</dbReference>
<protein>
    <recommendedName>
        <fullName evidence="7">SacI domain protein</fullName>
    </recommendedName>
</protein>
<dbReference type="PROSITE" id="PS51791">
    <property type="entry name" value="HSAC2"/>
    <property type="match status" value="1"/>
</dbReference>
<reference evidence="5 6" key="1">
    <citation type="submission" date="2024-02" db="EMBL/GenBank/DDBJ databases">
        <title>Discinaceae phylogenomics.</title>
        <authorList>
            <person name="Dirks A.C."/>
            <person name="James T.Y."/>
        </authorList>
    </citation>
    <scope>NUCLEOTIDE SEQUENCE [LARGE SCALE GENOMIC DNA]</scope>
    <source>
        <strain evidence="5 6">ACD0624</strain>
    </source>
</reference>
<sequence>MPSIARKILIVAAIDGLILTPLHSTRGSKPTGPPLSAVRIDYKSKQIVPHSAITGSGDGGDDDKNETGNPGSLEAHGIAGLLKISPTSAFLIAITSREQVALIHQCPVYVITDIALIPLSSRRSAAGALEKARPTPTHRGPDGADSDIDDEAIAYEEQSDSSRSSEDAPRLQGPSIGEDVIGRKGVYGRFAEKWFSKSGWTADHRRAEGMSADEGGDTTAAVTSTPEEVVDIRKPEDRSAPNAGSESSSEVPMTLGGDGAGEVTEDMAMEDTAHNLTPKLLNTTRLLLGSRSFFFSYDWDITRTWSTRRHSVGTSLPLHKLVDPLYFWNNNLQKPFIESQHDHLVLPLMQGFVGQLPFSATLIPTPLKPNVDPEVDAPNDTAPAPATFSEILSGNQDFTLTLISRRSTRRAGLRYLRRGVDDAGNVANSVETEQLVATSDWDRVFSFVQIRGSIPLFFQQSPYALKPKPILLRTEPANTQAFKLHFKQATQRYGKVHAVSLVEKHGNEAIVGDKYQAAIRAMHDEEGYGVPGPAVGFNWFDFHHECRGMRFENVRLLLDELGPVLDDFGYTEEHTDIAGKSVREKTQSGVLRTNCMDCLDRTNVVQSAAASAALDVQLSSLGVTHGTNRDAWFNRLWADNGDAVSKQYASTAALKGDFTRTRKRNYRGALTDLGLTLHRYFTNIVSDFFTQAAIDFLLGSVTAKVFDEFEEALMSGDPAISMSRLRQNAVEISSKMVVEDEDEVVRGGWTMLAPAEPGKLRSMPFREVVVLLTDRAVYRVGFEWALEKVSEFERVELRDVVQLQWGSYIVSTLAHSSTDETRNVGVIVKYRPSSVGADVVRVNTRSLKSVFSKLQPEPAQTRFMAFKVLPGAEGGSEVELVHQVCMEIEAARKAQLERERAPIDGGETAQPDVAEPFVVNRDVIGLAEAKRSTGLLEQVGYSLRKSVWA</sequence>
<name>A0ABR3GW76_9PEZI</name>
<keyword evidence="2" id="KW-0732">Signal</keyword>